<keyword evidence="3" id="KW-1185">Reference proteome</keyword>
<evidence type="ECO:0000256" key="1">
    <source>
        <dbReference type="SAM" id="MobiDB-lite"/>
    </source>
</evidence>
<protein>
    <submittedName>
        <fullName evidence="2">Uncharacterized protein</fullName>
    </submittedName>
</protein>
<sequence length="549" mass="60403">MAFGVPIPFLDSPQGLPVPLPVPDGDQEMAWLHTSTSGMTWERFVCGVERAQTAIPGLRVDDSGAFVDQTTTAPEVVVSMDGRPGKLRIRWYKLTAGASTAHWVKALAKRETPPLALIGGGSSDRVVDLARALEAQTEWHGDRPLLLITTATADEVLADTDDGGDDLRPRTKNLLDVYDDRSFRFCFTNRQMAESVLDFVWANPALRPQIASDVAPLAICSAAAAARPIRTSLAPPPQHVFGVFWQDDPYSTDLYWQFRQALSKQLGPPGTNPMRVINESPVEFSSWELRYSVGGFSRPNLYEAQAVESLLHELNKLPPQRSLLVLPTVTQPARRFLRALTDAAPRIGNRLVAVTGDGIPVNAIYRDGEFAWPVRELSVPLVLFTHNSPVGWDGPNKAPPPPGYELYPPNSTEEVLHFSRLTRVVAEACYPRPGDGPEVPTRDGLVSRANDLAARFHGRTVPFFDANGDRLSGTNEYIVVVWPQVEDEAGAPGRPDATMEVYRRGVDHLWQHVKTVEILPRRQTSANPADPARPPRTTAPATLPRGRRG</sequence>
<comment type="caution">
    <text evidence="2">The sequence shown here is derived from an EMBL/GenBank/DDBJ whole genome shotgun (WGS) entry which is preliminary data.</text>
</comment>
<dbReference type="EMBL" id="NIDE01000017">
    <property type="protein sequence ID" value="OWK36358.1"/>
    <property type="molecule type" value="Genomic_DNA"/>
</dbReference>
<proteinExistence type="predicted"/>
<organism evidence="2 3">
    <name type="scientific">Fimbriiglobus ruber</name>
    <dbReference type="NCBI Taxonomy" id="1908690"/>
    <lineage>
        <taxon>Bacteria</taxon>
        <taxon>Pseudomonadati</taxon>
        <taxon>Planctomycetota</taxon>
        <taxon>Planctomycetia</taxon>
        <taxon>Gemmatales</taxon>
        <taxon>Gemmataceae</taxon>
        <taxon>Fimbriiglobus</taxon>
    </lineage>
</organism>
<dbReference type="AlphaFoldDB" id="A0A225DCU6"/>
<feature type="compositionally biased region" description="Low complexity" evidence="1">
    <location>
        <begin position="526"/>
        <end position="549"/>
    </location>
</feature>
<reference evidence="3" key="1">
    <citation type="submission" date="2017-06" db="EMBL/GenBank/DDBJ databases">
        <title>Genome analysis of Fimbriiglobus ruber SP5, the first member of the order Planctomycetales with confirmed chitinolytic capability.</title>
        <authorList>
            <person name="Ravin N.V."/>
            <person name="Rakitin A.L."/>
            <person name="Ivanova A.A."/>
            <person name="Beletsky A.V."/>
            <person name="Kulichevskaya I.S."/>
            <person name="Mardanov A.V."/>
            <person name="Dedysh S.N."/>
        </authorList>
    </citation>
    <scope>NUCLEOTIDE SEQUENCE [LARGE SCALE GENOMIC DNA]</scope>
    <source>
        <strain evidence="3">SP5</strain>
    </source>
</reference>
<feature type="region of interest" description="Disordered" evidence="1">
    <location>
        <begin position="519"/>
        <end position="549"/>
    </location>
</feature>
<dbReference type="Proteomes" id="UP000214646">
    <property type="component" value="Unassembled WGS sequence"/>
</dbReference>
<evidence type="ECO:0000313" key="3">
    <source>
        <dbReference type="Proteomes" id="UP000214646"/>
    </source>
</evidence>
<gene>
    <name evidence="2" type="ORF">FRUB_08921</name>
</gene>
<accession>A0A225DCU6</accession>
<evidence type="ECO:0000313" key="2">
    <source>
        <dbReference type="EMBL" id="OWK36358.1"/>
    </source>
</evidence>
<name>A0A225DCU6_9BACT</name>